<dbReference type="STRING" id="1121429.SAMN02745133_02630"/>
<dbReference type="SUPFAM" id="SSF54106">
    <property type="entry name" value="LysM domain"/>
    <property type="match status" value="1"/>
</dbReference>
<dbReference type="RefSeq" id="WP_073239838.1">
    <property type="nucleotide sequence ID" value="NZ_FQUY01000023.1"/>
</dbReference>
<dbReference type="InterPro" id="IPR036779">
    <property type="entry name" value="LysM_dom_sf"/>
</dbReference>
<protein>
    <submittedName>
        <fullName evidence="3">LysM domain-containing protein</fullName>
    </submittedName>
</protein>
<dbReference type="Proteomes" id="UP000184148">
    <property type="component" value="Unassembled WGS sequence"/>
</dbReference>
<keyword evidence="4" id="KW-1185">Reference proteome</keyword>
<evidence type="ECO:0000256" key="1">
    <source>
        <dbReference type="SAM" id="MobiDB-lite"/>
    </source>
</evidence>
<dbReference type="PANTHER" id="PTHR33734">
    <property type="entry name" value="LYSM DOMAIN-CONTAINING GPI-ANCHORED PROTEIN 2"/>
    <property type="match status" value="1"/>
</dbReference>
<dbReference type="EMBL" id="FQUY01000023">
    <property type="protein sequence ID" value="SHF43127.1"/>
    <property type="molecule type" value="Genomic_DNA"/>
</dbReference>
<evidence type="ECO:0000313" key="4">
    <source>
        <dbReference type="Proteomes" id="UP000184148"/>
    </source>
</evidence>
<organism evidence="3 4">
    <name type="scientific">Desulforamulus putei DSM 12395</name>
    <dbReference type="NCBI Taxonomy" id="1121429"/>
    <lineage>
        <taxon>Bacteria</taxon>
        <taxon>Bacillati</taxon>
        <taxon>Bacillota</taxon>
        <taxon>Clostridia</taxon>
        <taxon>Eubacteriales</taxon>
        <taxon>Peptococcaceae</taxon>
        <taxon>Desulforamulus</taxon>
    </lineage>
</organism>
<sequence length="396" mass="44567">MAVYIVQPGDTLSGIAARFNTTVEELQRLNNIANPNLIFVGQQITVPDTVAPSPTPTPSPEETSGETEQVTRQYSSIVRALVGRRPYTARIVDGLLYILMLDQRVYRQGQGVRITLFKVNISNRTITLRYNTGQRFELVVRRAADNVEVWRYSRGRFFTQQTGTVTIQPNQYAIYRFTWDQMNNLGRQVRPGDYVLEAFNVARGLQNIPIRIRFRIREGDVTPTPAPTVPPIECTGENLLRNPNFESWISATQPRDWNATNVRRSEVAFTGRFAVEMGNIPDEPATLSQTFAIVPGSNNRVSFRVAEDVEGSRMGNFNFGVQVFFRNRAGTVVGVAPQGPFSPALIEDEVYELFSFTTGRVPATAVAAELRFTFDPRATNRSRIRIDSAEFRCLSL</sequence>
<evidence type="ECO:0000313" key="3">
    <source>
        <dbReference type="EMBL" id="SHF43127.1"/>
    </source>
</evidence>
<feature type="domain" description="LysM" evidence="2">
    <location>
        <begin position="2"/>
        <end position="46"/>
    </location>
</feature>
<dbReference type="Pfam" id="PF12690">
    <property type="entry name" value="BsuPI"/>
    <property type="match status" value="1"/>
</dbReference>
<evidence type="ECO:0000259" key="2">
    <source>
        <dbReference type="PROSITE" id="PS51782"/>
    </source>
</evidence>
<feature type="region of interest" description="Disordered" evidence="1">
    <location>
        <begin position="49"/>
        <end position="69"/>
    </location>
</feature>
<dbReference type="Gene3D" id="3.10.350.10">
    <property type="entry name" value="LysM domain"/>
    <property type="match status" value="1"/>
</dbReference>
<dbReference type="OrthoDB" id="1357684at2"/>
<reference evidence="4" key="1">
    <citation type="submission" date="2016-11" db="EMBL/GenBank/DDBJ databases">
        <authorList>
            <person name="Varghese N."/>
            <person name="Submissions S."/>
        </authorList>
    </citation>
    <scope>NUCLEOTIDE SEQUENCE [LARGE SCALE GENOMIC DNA]</scope>
    <source>
        <strain evidence="4">DSM 12395</strain>
    </source>
</reference>
<gene>
    <name evidence="3" type="ORF">SAMN02745133_02630</name>
</gene>
<dbReference type="CDD" id="cd00118">
    <property type="entry name" value="LysM"/>
    <property type="match status" value="1"/>
</dbReference>
<accession>A0A1M5BLN8</accession>
<dbReference type="GO" id="GO:0008932">
    <property type="term" value="F:lytic endotransglycosylase activity"/>
    <property type="evidence" value="ECO:0007669"/>
    <property type="project" value="TreeGrafter"/>
</dbReference>
<dbReference type="PANTHER" id="PTHR33734:SF22">
    <property type="entry name" value="MEMBRANE-BOUND LYTIC MUREIN TRANSGLYCOSYLASE D"/>
    <property type="match status" value="1"/>
</dbReference>
<dbReference type="Pfam" id="PF01476">
    <property type="entry name" value="LysM"/>
    <property type="match status" value="1"/>
</dbReference>
<dbReference type="InterPro" id="IPR038144">
    <property type="entry name" value="IPI"/>
</dbReference>
<proteinExistence type="predicted"/>
<dbReference type="Gene3D" id="2.60.40.2360">
    <property type="entry name" value="Intracellular proteinase inhibitor BsuPI"/>
    <property type="match status" value="1"/>
</dbReference>
<dbReference type="InterPro" id="IPR020481">
    <property type="entry name" value="Intracell_prot_inh_BsuPI"/>
</dbReference>
<dbReference type="AlphaFoldDB" id="A0A1M5BLN8"/>
<dbReference type="SMART" id="SM00257">
    <property type="entry name" value="LysM"/>
    <property type="match status" value="1"/>
</dbReference>
<dbReference type="PROSITE" id="PS51782">
    <property type="entry name" value="LYSM"/>
    <property type="match status" value="1"/>
</dbReference>
<name>A0A1M5BLN8_9FIRM</name>
<dbReference type="InterPro" id="IPR018392">
    <property type="entry name" value="LysM"/>
</dbReference>
<dbReference type="Gene3D" id="2.60.120.260">
    <property type="entry name" value="Galactose-binding domain-like"/>
    <property type="match status" value="1"/>
</dbReference>